<dbReference type="SUPFAM" id="SSF75304">
    <property type="entry name" value="Amidase signature (AS) enzymes"/>
    <property type="match status" value="1"/>
</dbReference>
<accession>A0AA87RCG3</accession>
<evidence type="ECO:0000259" key="1">
    <source>
        <dbReference type="Pfam" id="PF01425"/>
    </source>
</evidence>
<evidence type="ECO:0000313" key="3">
    <source>
        <dbReference type="Proteomes" id="UP000321749"/>
    </source>
</evidence>
<dbReference type="Pfam" id="PF01425">
    <property type="entry name" value="Amidase"/>
    <property type="match status" value="1"/>
</dbReference>
<dbReference type="PANTHER" id="PTHR42678">
    <property type="entry name" value="AMIDASE"/>
    <property type="match status" value="1"/>
</dbReference>
<dbReference type="NCBIfam" id="NF005127">
    <property type="entry name" value="PRK06565.1"/>
    <property type="match status" value="1"/>
</dbReference>
<gene>
    <name evidence="2" type="ORF">ABA31_14580</name>
</gene>
<dbReference type="Proteomes" id="UP000321749">
    <property type="component" value="Unassembled WGS sequence"/>
</dbReference>
<keyword evidence="3" id="KW-1185">Reference proteome</keyword>
<dbReference type="AlphaFoldDB" id="A0AA87RCG3"/>
<reference evidence="2 3" key="1">
    <citation type="submission" date="2019-07" db="EMBL/GenBank/DDBJ databases">
        <title>Whole genome shotgun sequence of Agrococcus baldri NBRC 103055.</title>
        <authorList>
            <person name="Hosoyama A."/>
            <person name="Uohara A."/>
            <person name="Ohji S."/>
            <person name="Ichikawa N."/>
        </authorList>
    </citation>
    <scope>NUCLEOTIDE SEQUENCE [LARGE SCALE GENOMIC DNA]</scope>
    <source>
        <strain evidence="2 3">NBRC 103055</strain>
    </source>
</reference>
<dbReference type="RefSeq" id="WP_146794091.1">
    <property type="nucleotide sequence ID" value="NZ_BJUU01000007.1"/>
</dbReference>
<dbReference type="PANTHER" id="PTHR42678:SF11">
    <property type="entry name" value="AMIDASE FAMILY PROTEIN"/>
    <property type="match status" value="1"/>
</dbReference>
<comment type="caution">
    <text evidence="2">The sequence shown here is derived from an EMBL/GenBank/DDBJ whole genome shotgun (WGS) entry which is preliminary data.</text>
</comment>
<proteinExistence type="predicted"/>
<dbReference type="InterPro" id="IPR023631">
    <property type="entry name" value="Amidase_dom"/>
</dbReference>
<protein>
    <submittedName>
        <fullName evidence="2">Amidase</fullName>
    </submittedName>
</protein>
<dbReference type="Gene3D" id="3.90.1300.10">
    <property type="entry name" value="Amidase signature (AS) domain"/>
    <property type="match status" value="1"/>
</dbReference>
<dbReference type="EMBL" id="BJUU01000007">
    <property type="protein sequence ID" value="GEK80107.1"/>
    <property type="molecule type" value="Genomic_DNA"/>
</dbReference>
<organism evidence="2 3">
    <name type="scientific">Agrococcus baldri</name>
    <dbReference type="NCBI Taxonomy" id="153730"/>
    <lineage>
        <taxon>Bacteria</taxon>
        <taxon>Bacillati</taxon>
        <taxon>Actinomycetota</taxon>
        <taxon>Actinomycetes</taxon>
        <taxon>Micrococcales</taxon>
        <taxon>Microbacteriaceae</taxon>
        <taxon>Agrococcus</taxon>
    </lineage>
</organism>
<dbReference type="InterPro" id="IPR036928">
    <property type="entry name" value="AS_sf"/>
</dbReference>
<sequence>MSTPQLHEASVAALRAALDAGETTATELAALTLARVGRFDLAGPRLNAVPVLASDIAEAARAADERIRAGRPASALDGIPYTAKESYSVRGMTVSAGSPAFEHLVAGEDAFAIERMREAGAVLIGLTTMPPMANGGMQRGVRGRAESPYTAAFLTSAIGSGSSNGSGSATGASIGVIGLGEETWSSGRAPASCNALVAYTPSRGVISMRGNWPLVPTMDVAVPHTRSMADLLAALDVLVQPDERTDGDFWREQRWLPVPPVEQLRPERYSGLEPAPLAGLTIGVPRMYIGTDDGIRSPIQTRESVLTLWRALAEDLRAAGATVVETDLPLVSSYEGDREGAPEIVSRGLVPPRFLRSELVELTVWGWDGFLRRNGDPALPRLRDVDGEQIFPEPPGALPDRFESRAPAMDLAAEVDLAAFPAMDVPELEDIPAMAEGLAGLEATRERDWDAWLEHEGLDLVVLPALADVGPADADVDPASAALAWRNGTWVANGNLVWRHFGIPTVTVPMGTMADIGMPVGLTLAGRPYDDVRLLRLGLAIEALRQRRTPPPRTPALPATEWMPLPATARGEALVTLTLERDGDGDGLTVRGTARGEAIALWTDGEQVAIDADGDAFVARGSGRLAVALVRSPGGDAMAYARG</sequence>
<name>A0AA87RCG3_9MICO</name>
<evidence type="ECO:0000313" key="2">
    <source>
        <dbReference type="EMBL" id="GEK80107.1"/>
    </source>
</evidence>
<feature type="domain" description="Amidase" evidence="1">
    <location>
        <begin position="31"/>
        <end position="332"/>
    </location>
</feature>